<evidence type="ECO:0000313" key="1">
    <source>
        <dbReference type="EMBL" id="ERI83934.1"/>
    </source>
</evidence>
<accession>U2C0E2</accession>
<organism evidence="1 2">
    <name type="scientific">Bacteroides pyogenes F0041</name>
    <dbReference type="NCBI Taxonomy" id="1321819"/>
    <lineage>
        <taxon>Bacteria</taxon>
        <taxon>Pseudomonadati</taxon>
        <taxon>Bacteroidota</taxon>
        <taxon>Bacteroidia</taxon>
        <taxon>Bacteroidales</taxon>
        <taxon>Bacteroidaceae</taxon>
        <taxon>Bacteroides</taxon>
    </lineage>
</organism>
<proteinExistence type="predicted"/>
<name>U2C0E2_9BACE</name>
<sequence>MAYAKIAGSPFRIARPTVYWLKKQRIYGYRTMIKKEFIHQTISYGLREIYSIQAEVITSELTTFSGNLST</sequence>
<evidence type="ECO:0000313" key="2">
    <source>
        <dbReference type="Proteomes" id="UP000016496"/>
    </source>
</evidence>
<gene>
    <name evidence="1" type="ORF">HMPREF1981_02537</name>
</gene>
<reference evidence="1 2" key="1">
    <citation type="submission" date="2013-08" db="EMBL/GenBank/DDBJ databases">
        <authorList>
            <person name="Weinstock G."/>
            <person name="Sodergren E."/>
            <person name="Wylie T."/>
            <person name="Fulton L."/>
            <person name="Fulton R."/>
            <person name="Fronick C."/>
            <person name="O'Laughlin M."/>
            <person name="Godfrey J."/>
            <person name="Miner T."/>
            <person name="Herter B."/>
            <person name="Appelbaum E."/>
            <person name="Cordes M."/>
            <person name="Lek S."/>
            <person name="Wollam A."/>
            <person name="Pepin K.H."/>
            <person name="Palsikar V.B."/>
            <person name="Mitreva M."/>
            <person name="Wilson R.K."/>
        </authorList>
    </citation>
    <scope>NUCLEOTIDE SEQUENCE [LARGE SCALE GENOMIC DNA]</scope>
    <source>
        <strain evidence="1 2">F0041</strain>
    </source>
</reference>
<dbReference type="EMBL" id="AWSV01000138">
    <property type="protein sequence ID" value="ERI83934.1"/>
    <property type="molecule type" value="Genomic_DNA"/>
</dbReference>
<comment type="caution">
    <text evidence="1">The sequence shown here is derived from an EMBL/GenBank/DDBJ whole genome shotgun (WGS) entry which is preliminary data.</text>
</comment>
<protein>
    <submittedName>
        <fullName evidence="1">Uncharacterized protein</fullName>
    </submittedName>
</protein>
<dbReference type="PATRIC" id="fig|1321819.3.peg.2341"/>
<dbReference type="Proteomes" id="UP000016496">
    <property type="component" value="Unassembled WGS sequence"/>
</dbReference>
<dbReference type="HOGENOM" id="CLU_2749421_0_0_10"/>
<dbReference type="AlphaFoldDB" id="U2C0E2"/>